<protein>
    <submittedName>
        <fullName evidence="1">Uncharacterized protein</fullName>
    </submittedName>
</protein>
<dbReference type="AlphaFoldDB" id="A0A0L6VL28"/>
<reference evidence="1 2" key="1">
    <citation type="submission" date="2015-08" db="EMBL/GenBank/DDBJ databases">
        <title>Next Generation Sequencing and Analysis of the Genome of Puccinia sorghi L Schw, the Causal Agent of Maize Common Rust.</title>
        <authorList>
            <person name="Rochi L."/>
            <person name="Burguener G."/>
            <person name="Darino M."/>
            <person name="Turjanski A."/>
            <person name="Kreff E."/>
            <person name="Dieguez M.J."/>
            <person name="Sacco F."/>
        </authorList>
    </citation>
    <scope>NUCLEOTIDE SEQUENCE [LARGE SCALE GENOMIC DNA]</scope>
    <source>
        <strain evidence="1 2">RO10H11247</strain>
    </source>
</reference>
<comment type="caution">
    <text evidence="1">The sequence shown here is derived from an EMBL/GenBank/DDBJ whole genome shotgun (WGS) entry which is preliminary data.</text>
</comment>
<name>A0A0L6VL28_9BASI</name>
<evidence type="ECO:0000313" key="1">
    <source>
        <dbReference type="EMBL" id="KNZ61282.1"/>
    </source>
</evidence>
<dbReference type="VEuPathDB" id="FungiDB:VP01_1427g5"/>
<organism evidence="1 2">
    <name type="scientific">Puccinia sorghi</name>
    <dbReference type="NCBI Taxonomy" id="27349"/>
    <lineage>
        <taxon>Eukaryota</taxon>
        <taxon>Fungi</taxon>
        <taxon>Dikarya</taxon>
        <taxon>Basidiomycota</taxon>
        <taxon>Pucciniomycotina</taxon>
        <taxon>Pucciniomycetes</taxon>
        <taxon>Pucciniales</taxon>
        <taxon>Pucciniaceae</taxon>
        <taxon>Puccinia</taxon>
    </lineage>
</organism>
<dbReference type="EMBL" id="LAVV01004754">
    <property type="protein sequence ID" value="KNZ61282.1"/>
    <property type="molecule type" value="Genomic_DNA"/>
</dbReference>
<gene>
    <name evidence="1" type="ORF">VP01_1427g5</name>
</gene>
<dbReference type="OrthoDB" id="2518877at2759"/>
<evidence type="ECO:0000313" key="2">
    <source>
        <dbReference type="Proteomes" id="UP000037035"/>
    </source>
</evidence>
<sequence>MSALDEPAKKPHNHWLPSLTSLLPLACQETTQLLATLPTLPAALSLSINCTNTGYPTSPPFFLTDPLNEDSIIAIIKFTPFNKFTPSEKDDLNFISTFLHHSKWFISKVSSCPQVLGGFMWAIGGCKSYGKDQMFGWYIKQFGPEDQIAFNYH</sequence>
<accession>A0A0L6VL28</accession>
<proteinExistence type="predicted"/>
<keyword evidence="2" id="KW-1185">Reference proteome</keyword>
<dbReference type="Proteomes" id="UP000037035">
    <property type="component" value="Unassembled WGS sequence"/>
</dbReference>